<dbReference type="PANTHER" id="PTHR36154">
    <property type="entry name" value="DNA-BINDING TRANSCRIPTIONAL ACTIVATOR ALPA"/>
    <property type="match status" value="1"/>
</dbReference>
<accession>A0A1H1KC62</accession>
<dbReference type="RefSeq" id="WP_090811150.1">
    <property type="nucleotide sequence ID" value="NZ_FNKX01000003.1"/>
</dbReference>
<dbReference type="AlphaFoldDB" id="A0A1H1KC62"/>
<proteinExistence type="predicted"/>
<evidence type="ECO:0000313" key="1">
    <source>
        <dbReference type="EMBL" id="SDR59617.1"/>
    </source>
</evidence>
<evidence type="ECO:0000313" key="2">
    <source>
        <dbReference type="Proteomes" id="UP000199365"/>
    </source>
</evidence>
<sequence>MNERLLRRAEVEQRIGLTGSTIYLKIAQGKFPKPIKVGVAAVRWRESEVNQWIAGHPPDPHRAGLFLPARCARSDRNHTSDVC</sequence>
<dbReference type="PANTHER" id="PTHR36154:SF1">
    <property type="entry name" value="DNA-BINDING TRANSCRIPTIONAL ACTIVATOR ALPA"/>
    <property type="match status" value="1"/>
</dbReference>
<name>A0A1H1KC62_9BURK</name>
<dbReference type="Proteomes" id="UP000199365">
    <property type="component" value="Unassembled WGS sequence"/>
</dbReference>
<dbReference type="EMBL" id="FNKX01000003">
    <property type="protein sequence ID" value="SDR59617.1"/>
    <property type="molecule type" value="Genomic_DNA"/>
</dbReference>
<dbReference type="STRING" id="157910.SAMN05445850_6899"/>
<protein>
    <submittedName>
        <fullName evidence="1">Transcriptional regulator, AlpA family</fullName>
    </submittedName>
</protein>
<gene>
    <name evidence="1" type="ORF">SAMN05445850_6899</name>
</gene>
<reference evidence="2" key="1">
    <citation type="submission" date="2016-10" db="EMBL/GenBank/DDBJ databases">
        <authorList>
            <person name="Varghese N."/>
            <person name="Submissions S."/>
        </authorList>
    </citation>
    <scope>NUCLEOTIDE SEQUENCE [LARGE SCALE GENOMIC DNA]</scope>
    <source>
        <strain evidence="2">DUS833</strain>
    </source>
</reference>
<dbReference type="InterPro" id="IPR010260">
    <property type="entry name" value="AlpA"/>
</dbReference>
<organism evidence="1 2">
    <name type="scientific">Paraburkholderia tuberum</name>
    <dbReference type="NCBI Taxonomy" id="157910"/>
    <lineage>
        <taxon>Bacteria</taxon>
        <taxon>Pseudomonadati</taxon>
        <taxon>Pseudomonadota</taxon>
        <taxon>Betaproteobacteria</taxon>
        <taxon>Burkholderiales</taxon>
        <taxon>Burkholderiaceae</taxon>
        <taxon>Paraburkholderia</taxon>
    </lineage>
</organism>
<dbReference type="InterPro" id="IPR052931">
    <property type="entry name" value="Prophage_regulatory_activator"/>
</dbReference>
<keyword evidence="2" id="KW-1185">Reference proteome</keyword>
<dbReference type="Gene3D" id="1.10.238.160">
    <property type="match status" value="1"/>
</dbReference>
<dbReference type="Pfam" id="PF05930">
    <property type="entry name" value="Phage_AlpA"/>
    <property type="match status" value="1"/>
</dbReference>